<dbReference type="InterPro" id="IPR052918">
    <property type="entry name" value="Motility_Chemotaxis_Reg"/>
</dbReference>
<dbReference type="RefSeq" id="WP_371837406.1">
    <property type="nucleotide sequence ID" value="NZ_JBGMEK010000003.1"/>
</dbReference>
<feature type="region of interest" description="Disordered" evidence="1">
    <location>
        <begin position="1391"/>
        <end position="1411"/>
    </location>
</feature>
<proteinExistence type="predicted"/>
<evidence type="ECO:0000256" key="1">
    <source>
        <dbReference type="SAM" id="MobiDB-lite"/>
    </source>
</evidence>
<dbReference type="EMBL" id="JBGMEK010000003">
    <property type="protein sequence ID" value="MFA0809790.1"/>
    <property type="molecule type" value="Genomic_DNA"/>
</dbReference>
<evidence type="ECO:0000313" key="4">
    <source>
        <dbReference type="Proteomes" id="UP001569428"/>
    </source>
</evidence>
<evidence type="ECO:0008006" key="5">
    <source>
        <dbReference type="Google" id="ProtNLM"/>
    </source>
</evidence>
<evidence type="ECO:0000256" key="2">
    <source>
        <dbReference type="SAM" id="SignalP"/>
    </source>
</evidence>
<dbReference type="SUPFAM" id="SSF63829">
    <property type="entry name" value="Calcium-dependent phosphotriesterase"/>
    <property type="match status" value="1"/>
</dbReference>
<sequence>MILFAYYKNRLRSAVVLCSVVFSLLCLNSTASDFLGQNYTIDFDPDNSRNFDLGEGYTVDLMSRKVSFYSEDLKVEGNAKKLPIVISRVLEVNRRAPGLKLPFTLGNWDLEVPRITANRGLKRSDGTKFSIGDGPEVWSSGYCNNPVFTQGTGDAKVDLYFWNGLSLDIPQKGTQELLFAMQDQAGEAQVVYPNINVIDGIKGAATYRSTLNWKADCLDLPQGNRSGFTVSSPEGLKYTFDKFAAPKSKVNELNNWNDTLGLAIYASKIEDPYGNYLNYEYEKGPNGNLYVSSIISNDGRKVTFEYKEVDLSEHVWWTPVNKVKYLDKVHQYGNSGTQIVKTISYEYSNEPIMPMYRDRYDWYDYDAGEYKVLDLTGKFNDGTYSYSYNYYPAKGVLSKVIFNDGEHVEYKYRDFAKTAEKIWRTDPNQGYDEENAGTEFMFVTCDEQFQIDAGWVNIPYYCSPDYSTIPAMLEQIRRSRTDNHNYFFYEPKALDEIINTRVSAGSSPYYWAIKSLGGFNNEDEYIDYYKFSTTINSSDDKEIPTTITTRVEFPDDNRVEDHTFWTSQVTSSTKARFKNYFGGFLKDYKVYTKQNESLNELESVSLDWLIGNQIGDNSSKCWIEECDKPNVWQIFLQKKTAHLDGYEFVTEYSQYDDFGYPKKVKSISQSLGGENLWENEFSYVYSHLQNQWIIGLLEETRTPSGKLITGNTYYNNGSIKSKLERGAIDYFEYHADGTLKNEYWLDDHGTKHNHSYTNYVRGIAQEETFPNSATINRTVNDYGLISEENDAKSYTHRYRYDSIGRLIFTERPEFSDLTYDLSKSGLNRDVVTRPFYLKEVNKTPKGSVISEIERIGLGNSDRDNIIKSHEYDAMGRPSFISNPYYNSQKKTGQEIEYDALGRVVKTKERDHSYYSTYCYGVQCNTGREGKPKVKFGILVTDEDGYETIYNYRSANGYDDKVVSEIIREISKSPAEYQTINIEYNEINQKTKITSGSFYREYIYNDFFQLEKEINPEFSNIEYKYNNGGLVSQKKIGTEHIDFSYNGLKKVTSAIYSDGKTPSKIISYDAAGNIENITFGEIKKSYVYNSLNQATKQTTTIEGQEFITEFSYSDDGFLNRIKYPSGNSVYYYPDELGRRTRVKHTRSSKDLASDIQYHPNNKVESFTYGNGINYKLSYNSRSLPLNLTMEASEDYFVDQSFTYDGRKNFIEIINNINSGFSKNITVDGLSRLKSASGIWGNVNFKYDTSGNLLEKTVGNSTVKFNYNQNNQLSSLSDGSSFSYDDKGNMTSAYDQIRDFNLENQLIRNQSKELGVDYKYDGDGLRVLTNHERDGLNHTIYNPNGDILFTIGDTIYDDSTEFVHLGDQVIARILCKTTDTDYDGDSIPGCIERRWGGDDSNPYDVNSDPDNDGIKTRDEFINRTSPISNIDNDQDGLPDDWEIAYGFDTNNPNDALNDADGDGLSNLEEYQNGWDPRVAGGASDYSYAWTTLITGSGLKVIGDIEADSDGNLYVLGSSQDILVKDSKGSIESKSSSSRYEIFVIKINTSGEIEWIQRVPKTYYDDYASGIALAEDGNLYVFADVSVQSSIRDLALFKFNPNTGKLLNKHIFGGDYEQFSSAMFIRNSSIYIAGQFDESITFDESTNVIGSNSGRSGFIAKYDLNFNLEWQNVIYTEDDVSISEIEVDNAGNIYVAGGYYSDVEFDKRNTYSGKSYFITEPFNGVVAIENGYIAKYLPNGDVSWVHNFPAGRGSIIKTIDIDINDQLTLGGQFNQNGFTGLGVEFGSFMALKSEGATDSFILKLSLDGNYLNHFQFGGSYEQYIQSLDTSVFSKLAIGGSFEGQVDFDSGVGVDFEKSVDYRLGDPSLDAFLTVSNSPDLEWRFSMGGIGTDEVKKIKFSENGDLYSLGSYYYTVDVNPTSEVNNQTSSGFADIFITKHAIRSGMQQ</sequence>
<keyword evidence="4" id="KW-1185">Reference proteome</keyword>
<dbReference type="Gene3D" id="2.180.10.10">
    <property type="entry name" value="RHS repeat-associated core"/>
    <property type="match status" value="2"/>
</dbReference>
<evidence type="ECO:0000313" key="3">
    <source>
        <dbReference type="EMBL" id="MFA0809790.1"/>
    </source>
</evidence>
<dbReference type="PANTHER" id="PTHR35580:SF1">
    <property type="entry name" value="PHYTASE-LIKE DOMAIN-CONTAINING PROTEIN"/>
    <property type="match status" value="1"/>
</dbReference>
<accession>A0ABV4NVZ8</accession>
<gene>
    <name evidence="3" type="ORF">ACCI49_02565</name>
</gene>
<dbReference type="Proteomes" id="UP001569428">
    <property type="component" value="Unassembled WGS sequence"/>
</dbReference>
<comment type="caution">
    <text evidence="3">The sequence shown here is derived from an EMBL/GenBank/DDBJ whole genome shotgun (WGS) entry which is preliminary data.</text>
</comment>
<organism evidence="3 4">
    <name type="scientific">Microbulbifer epialgicus</name>
    <dbReference type="NCBI Taxonomy" id="393907"/>
    <lineage>
        <taxon>Bacteria</taxon>
        <taxon>Pseudomonadati</taxon>
        <taxon>Pseudomonadota</taxon>
        <taxon>Gammaproteobacteria</taxon>
        <taxon>Cellvibrionales</taxon>
        <taxon>Microbulbiferaceae</taxon>
        <taxon>Microbulbifer</taxon>
    </lineage>
</organism>
<feature type="signal peptide" evidence="2">
    <location>
        <begin position="1"/>
        <end position="31"/>
    </location>
</feature>
<dbReference type="PANTHER" id="PTHR35580">
    <property type="entry name" value="CELL SURFACE GLYCOPROTEIN (S-LAYER PROTEIN)-LIKE PROTEIN"/>
    <property type="match status" value="1"/>
</dbReference>
<keyword evidence="2" id="KW-0732">Signal</keyword>
<protein>
    <recommendedName>
        <fullName evidence="5">RHS repeat-associated core domain-containing protein</fullName>
    </recommendedName>
</protein>
<name>A0ABV4NVZ8_9GAMM</name>
<reference evidence="3 4" key="1">
    <citation type="submission" date="2024-08" db="EMBL/GenBank/DDBJ databases">
        <authorList>
            <person name="Ishaq N."/>
        </authorList>
    </citation>
    <scope>NUCLEOTIDE SEQUENCE [LARGE SCALE GENOMIC DNA]</scope>
    <source>
        <strain evidence="3 4">DSM 18651</strain>
    </source>
</reference>
<feature type="chain" id="PRO_5046043837" description="RHS repeat-associated core domain-containing protein" evidence="2">
    <location>
        <begin position="32"/>
        <end position="1944"/>
    </location>
</feature>